<organism evidence="2 3">
    <name type="scientific">Candidatus Collierbacteria bacterium GW2011_GWB2_45_17</name>
    <dbReference type="NCBI Taxonomy" id="1618388"/>
    <lineage>
        <taxon>Bacteria</taxon>
        <taxon>Candidatus Collieribacteriota</taxon>
    </lineage>
</organism>
<evidence type="ECO:0000313" key="3">
    <source>
        <dbReference type="Proteomes" id="UP000034078"/>
    </source>
</evidence>
<comment type="caution">
    <text evidence="2">The sequence shown here is derived from an EMBL/GenBank/DDBJ whole genome shotgun (WGS) entry which is preliminary data.</text>
</comment>
<accession>A0A837IGL9</accession>
<reference evidence="2 3" key="1">
    <citation type="journal article" date="2015" name="Nature">
        <title>rRNA introns, odd ribosomes, and small enigmatic genomes across a large radiation of phyla.</title>
        <authorList>
            <person name="Brown C.T."/>
            <person name="Hug L.A."/>
            <person name="Thomas B.C."/>
            <person name="Sharon I."/>
            <person name="Castelle C.J."/>
            <person name="Singh A."/>
            <person name="Wilkins M.J."/>
            <person name="Williams K.H."/>
            <person name="Banfield J.F."/>
        </authorList>
    </citation>
    <scope>NUCLEOTIDE SEQUENCE [LARGE SCALE GENOMIC DNA]</scope>
</reference>
<dbReference type="Proteomes" id="UP000034078">
    <property type="component" value="Unassembled WGS sequence"/>
</dbReference>
<evidence type="ECO:0000313" key="2">
    <source>
        <dbReference type="EMBL" id="KKT99578.1"/>
    </source>
</evidence>
<keyword evidence="1" id="KW-1133">Transmembrane helix</keyword>
<name>A0A837IGL9_9BACT</name>
<keyword evidence="1" id="KW-0812">Transmembrane</keyword>
<evidence type="ECO:0000256" key="1">
    <source>
        <dbReference type="SAM" id="Phobius"/>
    </source>
</evidence>
<keyword evidence="1" id="KW-0472">Membrane</keyword>
<protein>
    <submittedName>
        <fullName evidence="2">Uncharacterized protein</fullName>
    </submittedName>
</protein>
<gene>
    <name evidence="2" type="ORF">UX01_C0009G0008</name>
</gene>
<dbReference type="EMBL" id="LCKO01000009">
    <property type="protein sequence ID" value="KKT99578.1"/>
    <property type="molecule type" value="Genomic_DNA"/>
</dbReference>
<proteinExistence type="predicted"/>
<dbReference type="AlphaFoldDB" id="A0A837IGL9"/>
<sequence length="62" mass="6663">MYGPTIPATGGGWFVLPTAGLIYGGIFGNVIILGISLGLIILIIIGLVRLRRGEQKIIERDR</sequence>
<feature type="transmembrane region" description="Helical" evidence="1">
    <location>
        <begin position="20"/>
        <end position="48"/>
    </location>
</feature>